<name>A0A0G3EUT4_9BURK</name>
<protein>
    <submittedName>
        <fullName evidence="2">Molybdopterin-guanine dinucleotide biosynthesis protein MobB</fullName>
    </submittedName>
</protein>
<dbReference type="EMBL" id="CP011568">
    <property type="protein sequence ID" value="AKJ69789.1"/>
    <property type="molecule type" value="Genomic_DNA"/>
</dbReference>
<dbReference type="InterPro" id="IPR027417">
    <property type="entry name" value="P-loop_NTPase"/>
</dbReference>
<dbReference type="OrthoDB" id="9804758at2"/>
<dbReference type="STRING" id="445709.ABW99_17840"/>
<dbReference type="PATRIC" id="fig|445709.3.peg.3767"/>
<dbReference type="GO" id="GO:0006777">
    <property type="term" value="P:Mo-molybdopterin cofactor biosynthetic process"/>
    <property type="evidence" value="ECO:0007669"/>
    <property type="project" value="InterPro"/>
</dbReference>
<gene>
    <name evidence="2" type="ORF">ABW99_17840</name>
</gene>
<dbReference type="Pfam" id="PF03205">
    <property type="entry name" value="MobB"/>
    <property type="match status" value="1"/>
</dbReference>
<dbReference type="PANTHER" id="PTHR40072">
    <property type="entry name" value="MOLYBDOPTERIN-GUANINE DINUCLEOTIDE BIOSYNTHESIS ADAPTER PROTEIN-RELATED"/>
    <property type="match status" value="1"/>
</dbReference>
<organism evidence="2 3">
    <name type="scientific">Pandoraea thiooxydans</name>
    <dbReference type="NCBI Taxonomy" id="445709"/>
    <lineage>
        <taxon>Bacteria</taxon>
        <taxon>Pseudomonadati</taxon>
        <taxon>Pseudomonadota</taxon>
        <taxon>Betaproteobacteria</taxon>
        <taxon>Burkholderiales</taxon>
        <taxon>Burkholderiaceae</taxon>
        <taxon>Pandoraea</taxon>
    </lineage>
</organism>
<dbReference type="InterPro" id="IPR004435">
    <property type="entry name" value="MobB_dom"/>
</dbReference>
<dbReference type="NCBIfam" id="TIGR00176">
    <property type="entry name" value="mobB"/>
    <property type="match status" value="1"/>
</dbReference>
<evidence type="ECO:0000313" key="2">
    <source>
        <dbReference type="EMBL" id="AKJ69789.1"/>
    </source>
</evidence>
<reference evidence="3" key="1">
    <citation type="submission" date="2015-06" db="EMBL/GenBank/DDBJ databases">
        <authorList>
            <person name="Lim Y.L."/>
            <person name="Ee R."/>
            <person name="Yong D."/>
            <person name="How K.Y."/>
            <person name="Yin W.F."/>
            <person name="Chan K.G."/>
        </authorList>
    </citation>
    <scope>NUCLEOTIDE SEQUENCE [LARGE SCALE GENOMIC DNA]</scope>
    <source>
        <strain evidence="3">DSM 25325</strain>
    </source>
</reference>
<dbReference type="PANTHER" id="PTHR40072:SF1">
    <property type="entry name" value="MOLYBDOPTERIN-GUANINE DINUCLEOTIDE BIOSYNTHESIS ADAPTER PROTEIN"/>
    <property type="match status" value="1"/>
</dbReference>
<accession>A0A0G3EUT4</accession>
<dbReference type="Proteomes" id="UP000036700">
    <property type="component" value="Chromosome"/>
</dbReference>
<dbReference type="RefSeq" id="WP_047215698.1">
    <property type="nucleotide sequence ID" value="NZ_CP011568.3"/>
</dbReference>
<dbReference type="SUPFAM" id="SSF52540">
    <property type="entry name" value="P-loop containing nucleoside triphosphate hydrolases"/>
    <property type="match status" value="1"/>
</dbReference>
<keyword evidence="3" id="KW-1185">Reference proteome</keyword>
<dbReference type="KEGG" id="ptx:ABW99_17840"/>
<dbReference type="CDD" id="cd03116">
    <property type="entry name" value="MobB"/>
    <property type="match status" value="1"/>
</dbReference>
<sequence>MKVFGIAGTSGSGKTTLTEELIRRFTEDGVRVAAVKHTHHGFDLDTPGKDSYRMREAGSTDVVLVSESRLVLMREYRAAPEPELPDVLALLSPCDVVLVEGYKRSAVPKLEVYRPSRGKPPLWPEFPDVVAVASDEPLTTPLPRLDLNDVDAIYAFIRDYLTRSPEITVPQR</sequence>
<evidence type="ECO:0000259" key="1">
    <source>
        <dbReference type="Pfam" id="PF03205"/>
    </source>
</evidence>
<dbReference type="InterPro" id="IPR052539">
    <property type="entry name" value="MGD_biosynthesis_adapter"/>
</dbReference>
<dbReference type="AlphaFoldDB" id="A0A0G3EUT4"/>
<proteinExistence type="predicted"/>
<evidence type="ECO:0000313" key="3">
    <source>
        <dbReference type="Proteomes" id="UP000036700"/>
    </source>
</evidence>
<dbReference type="GO" id="GO:0005525">
    <property type="term" value="F:GTP binding"/>
    <property type="evidence" value="ECO:0007669"/>
    <property type="project" value="InterPro"/>
</dbReference>
<feature type="domain" description="Molybdopterin-guanine dinucleotide biosynthesis protein B (MobB)" evidence="1">
    <location>
        <begin position="3"/>
        <end position="135"/>
    </location>
</feature>
<dbReference type="Gene3D" id="3.40.50.300">
    <property type="entry name" value="P-loop containing nucleotide triphosphate hydrolases"/>
    <property type="match status" value="1"/>
</dbReference>